<evidence type="ECO:0000313" key="2">
    <source>
        <dbReference type="Proteomes" id="UP001243844"/>
    </source>
</evidence>
<dbReference type="Proteomes" id="UP001243844">
    <property type="component" value="Unassembled WGS sequence"/>
</dbReference>
<proteinExistence type="predicted"/>
<organism evidence="1 2">
    <name type="scientific">Acinetobacter rudis</name>
    <dbReference type="NCBI Taxonomy" id="632955"/>
    <lineage>
        <taxon>Bacteria</taxon>
        <taxon>Pseudomonadati</taxon>
        <taxon>Pseudomonadota</taxon>
        <taxon>Gammaproteobacteria</taxon>
        <taxon>Moraxellales</taxon>
        <taxon>Moraxellaceae</taxon>
        <taxon>Acinetobacter</taxon>
    </lineage>
</organism>
<dbReference type="EMBL" id="JAVIDL010000004">
    <property type="protein sequence ID" value="MDQ8934733.1"/>
    <property type="molecule type" value="Genomic_DNA"/>
</dbReference>
<dbReference type="RefSeq" id="WP_308980973.1">
    <property type="nucleotide sequence ID" value="NZ_JAVIDL010000004.1"/>
</dbReference>
<reference evidence="1" key="1">
    <citation type="submission" date="2023-08" db="EMBL/GenBank/DDBJ databases">
        <title>Emergence of clinically-relevant ST2 carbapenem-resistant Acinetobacter baumannii strains in hospital sewages in Zhejiang, East of China.</title>
        <authorList>
            <person name="Kaichao C."/>
            <person name="Zhang R."/>
        </authorList>
    </citation>
    <scope>NUCLEOTIDE SEQUENCE</scope>
    <source>
        <strain evidence="1">M-RB-37</strain>
    </source>
</reference>
<name>A0AAW8J4W3_9GAMM</name>
<dbReference type="AlphaFoldDB" id="A0AAW8J4W3"/>
<accession>A0AAW8J4W3</accession>
<evidence type="ECO:0000313" key="1">
    <source>
        <dbReference type="EMBL" id="MDQ8934733.1"/>
    </source>
</evidence>
<sequence>MTMILCAHVGDYILLAADKRSMLCNLKTSSLQPYSDHEQKIRRWPYGAITTTGEVTFSNRIEQHFINHQQYDFRPLDFIYDELQRRTLEGIPIEYLQHCAVIYSLFNGRKTQFYSINIASFFNIMTKNGQDVIRPQIKEITKNQINIHCFKLPTDLSHLQSFQQKIKPFYTFKHDIEAIHFYSNLLKQIFIEHACIDPSISTTFDLYIQSCRTGKNIILHIKNLPQAQFIN</sequence>
<gene>
    <name evidence="1" type="ORF">RFH47_03145</name>
</gene>
<comment type="caution">
    <text evidence="1">The sequence shown here is derived from an EMBL/GenBank/DDBJ whole genome shotgun (WGS) entry which is preliminary data.</text>
</comment>
<protein>
    <submittedName>
        <fullName evidence="1">Uncharacterized protein</fullName>
    </submittedName>
</protein>